<dbReference type="GO" id="GO:0022857">
    <property type="term" value="F:transmembrane transporter activity"/>
    <property type="evidence" value="ECO:0007669"/>
    <property type="project" value="UniProtKB-UniRule"/>
</dbReference>
<keyword evidence="5 7" id="KW-1133">Transmembrane helix</keyword>
<evidence type="ECO:0000256" key="5">
    <source>
        <dbReference type="ARBA" id="ARBA00022989"/>
    </source>
</evidence>
<name>A0A6N1V988_9HYPH</name>
<evidence type="ECO:0000256" key="2">
    <source>
        <dbReference type="ARBA" id="ARBA00022448"/>
    </source>
</evidence>
<comment type="subcellular location">
    <subcellularLocation>
        <location evidence="7">Cell inner membrane</location>
        <topology evidence="7">Multi-pass membrane protein</topology>
    </subcellularLocation>
    <subcellularLocation>
        <location evidence="1">Cell membrane</location>
        <topology evidence="1">Multi-pass membrane protein</topology>
    </subcellularLocation>
</comment>
<evidence type="ECO:0000313" key="9">
    <source>
        <dbReference type="EMBL" id="QKV17288.1"/>
    </source>
</evidence>
<organism evidence="9 10">
    <name type="scientific">Oricola thermophila</name>
    <dbReference type="NCBI Taxonomy" id="2742145"/>
    <lineage>
        <taxon>Bacteria</taxon>
        <taxon>Pseudomonadati</taxon>
        <taxon>Pseudomonadota</taxon>
        <taxon>Alphaproteobacteria</taxon>
        <taxon>Hyphomicrobiales</taxon>
        <taxon>Ahrensiaceae</taxon>
        <taxon>Oricola</taxon>
    </lineage>
</organism>
<reference evidence="9 10" key="1">
    <citation type="submission" date="2020-06" db="EMBL/GenBank/DDBJ databases">
        <title>Oricola thermophila sp. nov. isolated from a tidal sediments.</title>
        <authorList>
            <person name="Kwon K.K."/>
            <person name="Yang S.-H."/>
            <person name="Park M.-J."/>
        </authorList>
    </citation>
    <scope>NUCLEOTIDE SEQUENCE [LARGE SCALE GENOMIC DNA]</scope>
    <source>
        <strain evidence="9 10">MEBiC13590</strain>
    </source>
</reference>
<feature type="transmembrane region" description="Helical" evidence="7">
    <location>
        <begin position="117"/>
        <end position="141"/>
    </location>
</feature>
<evidence type="ECO:0000259" key="8">
    <source>
        <dbReference type="Pfam" id="PF04290"/>
    </source>
</evidence>
<evidence type="ECO:0000256" key="6">
    <source>
        <dbReference type="ARBA" id="ARBA00023136"/>
    </source>
</evidence>
<gene>
    <name evidence="9" type="ORF">HTY61_01820</name>
</gene>
<keyword evidence="2 7" id="KW-0813">Transport</keyword>
<feature type="transmembrane region" description="Helical" evidence="7">
    <location>
        <begin position="78"/>
        <end position="96"/>
    </location>
</feature>
<dbReference type="AlphaFoldDB" id="A0A6N1V988"/>
<feature type="domain" description="Tripartite ATP-independent periplasmic transporters DctQ component" evidence="8">
    <location>
        <begin position="13"/>
        <end position="139"/>
    </location>
</feature>
<sequence length="151" mass="16294">MAALGGIVIFSVAVAVMISVIMRNFGLRGLRGDFELVEMSCAFAAGLFLPLCQLTRGHVMVDLFTNWLPQGIRAGIDWIWLLCFALAWAALCYLTLQGLLQVRSYGDRTMLLAIPVWWSYAPAVLGFGAASLIALSQAFLLPAAAGDQAGR</sequence>
<evidence type="ECO:0000313" key="10">
    <source>
        <dbReference type="Proteomes" id="UP000509367"/>
    </source>
</evidence>
<feature type="transmembrane region" description="Helical" evidence="7">
    <location>
        <begin position="37"/>
        <end position="58"/>
    </location>
</feature>
<dbReference type="Proteomes" id="UP000509367">
    <property type="component" value="Chromosome"/>
</dbReference>
<keyword evidence="4 7" id="KW-0812">Transmembrane</keyword>
<dbReference type="EMBL" id="CP054836">
    <property type="protein sequence ID" value="QKV17288.1"/>
    <property type="molecule type" value="Genomic_DNA"/>
</dbReference>
<proteinExistence type="inferred from homology"/>
<dbReference type="InterPro" id="IPR055348">
    <property type="entry name" value="DctQ"/>
</dbReference>
<accession>A0A6N1V988</accession>
<dbReference type="KEGG" id="orm:HTY61_01820"/>
<comment type="similarity">
    <text evidence="7">Belongs to the TRAP transporter small permease family.</text>
</comment>
<keyword evidence="7" id="KW-0997">Cell inner membrane</keyword>
<keyword evidence="3" id="KW-1003">Cell membrane</keyword>
<dbReference type="Pfam" id="PF04290">
    <property type="entry name" value="DctQ"/>
    <property type="match status" value="1"/>
</dbReference>
<evidence type="ECO:0000256" key="1">
    <source>
        <dbReference type="ARBA" id="ARBA00004651"/>
    </source>
</evidence>
<comment type="subunit">
    <text evidence="7">The complex comprises the extracytoplasmic solute receptor protein and the two transmembrane proteins.</text>
</comment>
<dbReference type="GO" id="GO:0005886">
    <property type="term" value="C:plasma membrane"/>
    <property type="evidence" value="ECO:0007669"/>
    <property type="project" value="UniProtKB-SubCell"/>
</dbReference>
<evidence type="ECO:0000256" key="4">
    <source>
        <dbReference type="ARBA" id="ARBA00022692"/>
    </source>
</evidence>
<keyword evidence="10" id="KW-1185">Reference proteome</keyword>
<keyword evidence="6 7" id="KW-0472">Membrane</keyword>
<evidence type="ECO:0000256" key="3">
    <source>
        <dbReference type="ARBA" id="ARBA00022475"/>
    </source>
</evidence>
<evidence type="ECO:0000256" key="7">
    <source>
        <dbReference type="RuleBase" id="RU369079"/>
    </source>
</evidence>
<comment type="function">
    <text evidence="7">Part of the tripartite ATP-independent periplasmic (TRAP) transport system.</text>
</comment>
<protein>
    <recommendedName>
        <fullName evidence="7">TRAP transporter small permease protein</fullName>
    </recommendedName>
</protein>
<feature type="transmembrane region" description="Helical" evidence="7">
    <location>
        <begin position="6"/>
        <end position="25"/>
    </location>
</feature>